<dbReference type="InterPro" id="IPR003594">
    <property type="entry name" value="HATPase_dom"/>
</dbReference>
<dbReference type="EC" id="2.7.13.3" evidence="3"/>
<dbReference type="Pfam" id="PF00512">
    <property type="entry name" value="HisKA"/>
    <property type="match status" value="1"/>
</dbReference>
<dbReference type="CDD" id="cd17580">
    <property type="entry name" value="REC_2_DhkD-like"/>
    <property type="match status" value="1"/>
</dbReference>
<evidence type="ECO:0000259" key="8">
    <source>
        <dbReference type="PROSITE" id="PS50109"/>
    </source>
</evidence>
<reference evidence="15" key="3">
    <citation type="journal article" date="2019" name="Int. J. Syst. Evol. Microbiol.">
        <title>The Global Catalogue of Microorganisms (GCM) 10K type strain sequencing project: providing services to taxonomists for standard genome sequencing and annotation.</title>
        <authorList>
            <consortium name="The Broad Institute Genomics Platform"/>
            <consortium name="The Broad Institute Genome Sequencing Center for Infectious Disease"/>
            <person name="Wu L."/>
            <person name="Ma J."/>
        </authorList>
    </citation>
    <scope>NUCLEOTIDE SEQUENCE [LARGE SCALE GENOMIC DNA]</scope>
    <source>
        <strain evidence="15">CGMCC 1.11013</strain>
    </source>
</reference>
<dbReference type="CDD" id="cd00130">
    <property type="entry name" value="PAS"/>
    <property type="match status" value="2"/>
</dbReference>
<dbReference type="InterPro" id="IPR003661">
    <property type="entry name" value="HisK_dim/P_dom"/>
</dbReference>
<accession>A0A069NVG6</accession>
<proteinExistence type="predicted"/>
<name>A0A069NVG6_9BURK</name>
<evidence type="ECO:0000259" key="10">
    <source>
        <dbReference type="PROSITE" id="PS50112"/>
    </source>
</evidence>
<evidence type="ECO:0000313" key="14">
    <source>
        <dbReference type="Proteomes" id="UP000027439"/>
    </source>
</evidence>
<dbReference type="EMBL" id="BMEG01000006">
    <property type="protein sequence ID" value="GGD79084.1"/>
    <property type="molecule type" value="Genomic_DNA"/>
</dbReference>
<dbReference type="GO" id="GO:0009927">
    <property type="term" value="F:histidine phosphotransfer kinase activity"/>
    <property type="evidence" value="ECO:0007669"/>
    <property type="project" value="TreeGrafter"/>
</dbReference>
<dbReference type="Proteomes" id="UP000027439">
    <property type="component" value="Unassembled WGS sequence"/>
</dbReference>
<dbReference type="Gene3D" id="3.30.565.10">
    <property type="entry name" value="Histidine kinase-like ATPase, C-terminal domain"/>
    <property type="match status" value="1"/>
</dbReference>
<dbReference type="SUPFAM" id="SSF47384">
    <property type="entry name" value="Homodimeric domain of signal transducing histidine kinase"/>
    <property type="match status" value="1"/>
</dbReference>
<dbReference type="PANTHER" id="PTHR43047:SF72">
    <property type="entry name" value="OSMOSENSING HISTIDINE PROTEIN KINASE SLN1"/>
    <property type="match status" value="1"/>
</dbReference>
<dbReference type="FunFam" id="3.30.450.20:FF:000099">
    <property type="entry name" value="Sensory box sensor histidine kinase"/>
    <property type="match status" value="1"/>
</dbReference>
<evidence type="ECO:0000256" key="6">
    <source>
        <dbReference type="ARBA" id="ARBA00022777"/>
    </source>
</evidence>
<dbReference type="InterPro" id="IPR000700">
    <property type="entry name" value="PAS-assoc_C"/>
</dbReference>
<dbReference type="InterPro" id="IPR036097">
    <property type="entry name" value="HisK_dim/P_sf"/>
</dbReference>
<keyword evidence="5" id="KW-0808">Transferase</keyword>
<dbReference type="SMART" id="SM00086">
    <property type="entry name" value="PAC"/>
    <property type="match status" value="4"/>
</dbReference>
<evidence type="ECO:0000259" key="11">
    <source>
        <dbReference type="PROSITE" id="PS50113"/>
    </source>
</evidence>
<dbReference type="EMBL" id="JFHE01000020">
    <property type="protein sequence ID" value="KDR32192.1"/>
    <property type="molecule type" value="Genomic_DNA"/>
</dbReference>
<dbReference type="PROSITE" id="PS50109">
    <property type="entry name" value="HIS_KIN"/>
    <property type="match status" value="1"/>
</dbReference>
<feature type="domain" description="PAS" evidence="10">
    <location>
        <begin position="252"/>
        <end position="322"/>
    </location>
</feature>
<dbReference type="InterPro" id="IPR005467">
    <property type="entry name" value="His_kinase_dom"/>
</dbReference>
<keyword evidence="15" id="KW-1185">Reference proteome</keyword>
<dbReference type="SMART" id="SM00091">
    <property type="entry name" value="PAS"/>
    <property type="match status" value="3"/>
</dbReference>
<evidence type="ECO:0000313" key="15">
    <source>
        <dbReference type="Proteomes" id="UP000597138"/>
    </source>
</evidence>
<dbReference type="PANTHER" id="PTHR43047">
    <property type="entry name" value="TWO-COMPONENT HISTIDINE PROTEIN KINASE"/>
    <property type="match status" value="1"/>
</dbReference>
<dbReference type="FunFam" id="3.30.565.10:FF:000006">
    <property type="entry name" value="Sensor histidine kinase WalK"/>
    <property type="match status" value="1"/>
</dbReference>
<keyword evidence="4 7" id="KW-0597">Phosphoprotein</keyword>
<dbReference type="Pfam" id="PF08447">
    <property type="entry name" value="PAS_3"/>
    <property type="match status" value="2"/>
</dbReference>
<evidence type="ECO:0000313" key="12">
    <source>
        <dbReference type="EMBL" id="GGD79084.1"/>
    </source>
</evidence>
<feature type="modified residue" description="4-aspartylphosphate" evidence="7">
    <location>
        <position position="807"/>
    </location>
</feature>
<dbReference type="CDD" id="cd00082">
    <property type="entry name" value="HisKA"/>
    <property type="match status" value="1"/>
</dbReference>
<sequence length="878" mass="96218">MNLQRKATTVDSLSVLLLTVDQDGAVTHQNEGARRYFGPAAHADAVPLRQLICPADVPALDDAIASLGPACPEHAVYARLLRLDGEPMWHRLCLQCVENRASAFTVIGVDVHECKHAAEVQAENEARLMSAFEAADLGAWEWDLEAGVAWITPVLARLYGIEGDPVKVPLRLLWDKVPPEDRQRFLVSIDDALAKGGPFELEFPVSPCSGTVRWLRMRAHVTRQAHTGAQRVFGITSDVSEIRAAAASLTLSERRYRELARSSGALVWSANRDGEMQPIDGDWEAFTGLPPERLVGHAWMELVHPDDKAELSAKWGEALRELGVRDASFRMRRADGAYRIMLARAVPLCDERGGLYEWFGTTIDVTEQRHAQAISEARNLRLAVAMEAASIIIVTLDLDKYLFSIEGASTSASLNPSSTTATTLTYDEAMARVHTDDRGMLEVGIRQLRASRKNAIHFEVRIHLSGEEHWMHGSAVMQRGQDGRADVIVASLSDVSERKRMEIALRDADKRKDEFLAMLAHELRNPLAPLRTVVSLLRRGASAGDPEPLIASMERQISHMTRLVDDLLEVSRITQGRIVLQREPLLIGGVVYGAAESVAQQVDENKQTMTIDVPRETVWVCGDTTRMAQIVINVLHNACKYTPAGGEIRVRVSADAAQVHIVVEDTGAGIAADLLPRIFDLFSQGERTLDRSKGGLGIGLSLVRKLVEMHEGSIRIESQGPGCGTTVTMSFPRLNSPDDVVPTIVGKMPLRPARNGLRILIVDDNRDAADSLSLVCQSEGHVTRACYGPNEALEQYVAFGADVALLDIGLPGMNGYELAKHLRVKGHKSPVLVAITGYGQAEDRLKAQAAGFDHHFVKPVDIDALLSLLATCDSRDDI</sequence>
<keyword evidence="6" id="KW-0418">Kinase</keyword>
<dbReference type="InterPro" id="IPR000014">
    <property type="entry name" value="PAS"/>
</dbReference>
<dbReference type="SMART" id="SM00388">
    <property type="entry name" value="HisKA"/>
    <property type="match status" value="1"/>
</dbReference>
<feature type="domain" description="Histidine kinase" evidence="8">
    <location>
        <begin position="518"/>
        <end position="735"/>
    </location>
</feature>
<dbReference type="Proteomes" id="UP000597138">
    <property type="component" value="Unassembled WGS sequence"/>
</dbReference>
<dbReference type="SMART" id="SM00448">
    <property type="entry name" value="REC"/>
    <property type="match status" value="1"/>
</dbReference>
<comment type="subcellular location">
    <subcellularLocation>
        <location evidence="2">Cell inner membrane</location>
        <topology evidence="2">Multi-pass membrane protein</topology>
    </subcellularLocation>
</comment>
<gene>
    <name evidence="13" type="ORF">BG57_12150</name>
    <name evidence="12" type="ORF">GCM10010985_36950</name>
</gene>
<dbReference type="OrthoDB" id="9768069at2"/>
<dbReference type="InterPro" id="IPR013655">
    <property type="entry name" value="PAS_fold_3"/>
</dbReference>
<reference evidence="12" key="4">
    <citation type="submission" date="2024-05" db="EMBL/GenBank/DDBJ databases">
        <authorList>
            <person name="Sun Q."/>
            <person name="Zhou Y."/>
        </authorList>
    </citation>
    <scope>NUCLEOTIDE SEQUENCE</scope>
    <source>
        <strain evidence="12">CGMCC 1.11013</strain>
    </source>
</reference>
<dbReference type="Gene3D" id="1.10.287.130">
    <property type="match status" value="1"/>
</dbReference>
<feature type="domain" description="PAC" evidence="11">
    <location>
        <begin position="454"/>
        <end position="507"/>
    </location>
</feature>
<feature type="domain" description="Response regulatory" evidence="9">
    <location>
        <begin position="758"/>
        <end position="873"/>
    </location>
</feature>
<dbReference type="GO" id="GO:0005886">
    <property type="term" value="C:plasma membrane"/>
    <property type="evidence" value="ECO:0007669"/>
    <property type="project" value="UniProtKB-SubCell"/>
</dbReference>
<dbReference type="PROSITE" id="PS50110">
    <property type="entry name" value="RESPONSE_REGULATORY"/>
    <property type="match status" value="1"/>
</dbReference>
<dbReference type="Pfam" id="PF13426">
    <property type="entry name" value="PAS_9"/>
    <property type="match status" value="1"/>
</dbReference>
<dbReference type="eggNOG" id="COG0745">
    <property type="taxonomic scope" value="Bacteria"/>
</dbReference>
<dbReference type="Pfam" id="PF00072">
    <property type="entry name" value="Response_reg"/>
    <property type="match status" value="1"/>
</dbReference>
<dbReference type="NCBIfam" id="TIGR00229">
    <property type="entry name" value="sensory_box"/>
    <property type="match status" value="1"/>
</dbReference>
<dbReference type="AlphaFoldDB" id="A0A069NVG6"/>
<dbReference type="Gene3D" id="3.40.50.2300">
    <property type="match status" value="1"/>
</dbReference>
<evidence type="ECO:0000256" key="4">
    <source>
        <dbReference type="ARBA" id="ARBA00022553"/>
    </source>
</evidence>
<dbReference type="SUPFAM" id="SSF55785">
    <property type="entry name" value="PYP-like sensor domain (PAS domain)"/>
    <property type="match status" value="4"/>
</dbReference>
<evidence type="ECO:0000256" key="5">
    <source>
        <dbReference type="ARBA" id="ARBA00022679"/>
    </source>
</evidence>
<comment type="caution">
    <text evidence="13">The sequence shown here is derived from an EMBL/GenBank/DDBJ whole genome shotgun (WGS) entry which is preliminary data.</text>
</comment>
<comment type="catalytic activity">
    <reaction evidence="1">
        <text>ATP + protein L-histidine = ADP + protein N-phospho-L-histidine.</text>
        <dbReference type="EC" id="2.7.13.3"/>
    </reaction>
</comment>
<dbReference type="InterPro" id="IPR001789">
    <property type="entry name" value="Sig_transdc_resp-reg_receiver"/>
</dbReference>
<dbReference type="SUPFAM" id="SSF55874">
    <property type="entry name" value="ATPase domain of HSP90 chaperone/DNA topoisomerase II/histidine kinase"/>
    <property type="match status" value="1"/>
</dbReference>
<dbReference type="PRINTS" id="PR00344">
    <property type="entry name" value="BCTRLSENSOR"/>
</dbReference>
<dbReference type="InterPro" id="IPR035965">
    <property type="entry name" value="PAS-like_dom_sf"/>
</dbReference>
<dbReference type="InterPro" id="IPR011006">
    <property type="entry name" value="CheY-like_superfamily"/>
</dbReference>
<dbReference type="InterPro" id="IPR004358">
    <property type="entry name" value="Sig_transdc_His_kin-like_C"/>
</dbReference>
<dbReference type="eggNOG" id="COG2205">
    <property type="taxonomic scope" value="Bacteria"/>
</dbReference>
<dbReference type="PROSITE" id="PS50113">
    <property type="entry name" value="PAC"/>
    <property type="match status" value="3"/>
</dbReference>
<evidence type="ECO:0000256" key="2">
    <source>
        <dbReference type="ARBA" id="ARBA00004429"/>
    </source>
</evidence>
<organism evidence="13 14">
    <name type="scientific">Caballeronia grimmiae</name>
    <dbReference type="NCBI Taxonomy" id="1071679"/>
    <lineage>
        <taxon>Bacteria</taxon>
        <taxon>Pseudomonadati</taxon>
        <taxon>Pseudomonadota</taxon>
        <taxon>Betaproteobacteria</taxon>
        <taxon>Burkholderiales</taxon>
        <taxon>Burkholderiaceae</taxon>
        <taxon>Caballeronia</taxon>
    </lineage>
</organism>
<evidence type="ECO:0000313" key="13">
    <source>
        <dbReference type="EMBL" id="KDR32192.1"/>
    </source>
</evidence>
<feature type="domain" description="PAC" evidence="11">
    <location>
        <begin position="199"/>
        <end position="251"/>
    </location>
</feature>
<protein>
    <recommendedName>
        <fullName evidence="3">histidine kinase</fullName>
        <ecNumber evidence="3">2.7.13.3</ecNumber>
    </recommendedName>
</protein>
<feature type="domain" description="PAC" evidence="11">
    <location>
        <begin position="325"/>
        <end position="377"/>
    </location>
</feature>
<reference evidence="12" key="1">
    <citation type="journal article" date="2014" name="Int. J. Syst. Evol. Microbiol.">
        <title>Complete genome of a new Firmicutes species belonging to the dominant human colonic microbiota ('Ruminococcus bicirculans') reveals two chromosomes and a selective capacity to utilize plant glucans.</title>
        <authorList>
            <consortium name="NISC Comparative Sequencing Program"/>
            <person name="Wegmann U."/>
            <person name="Louis P."/>
            <person name="Goesmann A."/>
            <person name="Henrissat B."/>
            <person name="Duncan S.H."/>
            <person name="Flint H.J."/>
        </authorList>
    </citation>
    <scope>NUCLEOTIDE SEQUENCE</scope>
    <source>
        <strain evidence="12">CGMCC 1.11013</strain>
    </source>
</reference>
<dbReference type="Pfam" id="PF02518">
    <property type="entry name" value="HATPase_c"/>
    <property type="match status" value="1"/>
</dbReference>
<dbReference type="InterPro" id="IPR036890">
    <property type="entry name" value="HATPase_C_sf"/>
</dbReference>
<dbReference type="SMART" id="SM00387">
    <property type="entry name" value="HATPase_c"/>
    <property type="match status" value="1"/>
</dbReference>
<feature type="domain" description="PAS" evidence="10">
    <location>
        <begin position="124"/>
        <end position="196"/>
    </location>
</feature>
<evidence type="ECO:0000256" key="1">
    <source>
        <dbReference type="ARBA" id="ARBA00000085"/>
    </source>
</evidence>
<reference evidence="13 14" key="2">
    <citation type="submission" date="2014-03" db="EMBL/GenBank/DDBJ databases">
        <title>Draft Genome Sequences of Four Burkholderia Strains.</title>
        <authorList>
            <person name="Liu X.Y."/>
            <person name="Li C.X."/>
            <person name="Xu J.H."/>
        </authorList>
    </citation>
    <scope>NUCLEOTIDE SEQUENCE [LARGE SCALE GENOMIC DNA]</scope>
    <source>
        <strain evidence="13 14">R27</strain>
    </source>
</reference>
<evidence type="ECO:0000256" key="3">
    <source>
        <dbReference type="ARBA" id="ARBA00012438"/>
    </source>
</evidence>
<dbReference type="SUPFAM" id="SSF52172">
    <property type="entry name" value="CheY-like"/>
    <property type="match status" value="1"/>
</dbReference>
<evidence type="ECO:0000256" key="7">
    <source>
        <dbReference type="PROSITE-ProRule" id="PRU00169"/>
    </source>
</evidence>
<dbReference type="InterPro" id="IPR001610">
    <property type="entry name" value="PAC"/>
</dbReference>
<dbReference type="GO" id="GO:0000155">
    <property type="term" value="F:phosphorelay sensor kinase activity"/>
    <property type="evidence" value="ECO:0007669"/>
    <property type="project" value="InterPro"/>
</dbReference>
<evidence type="ECO:0000259" key="9">
    <source>
        <dbReference type="PROSITE" id="PS50110"/>
    </source>
</evidence>
<dbReference type="STRING" id="1071679.BG57_12150"/>
<dbReference type="Gene3D" id="3.30.450.20">
    <property type="entry name" value="PAS domain"/>
    <property type="match status" value="4"/>
</dbReference>
<dbReference type="PROSITE" id="PS50112">
    <property type="entry name" value="PAS"/>
    <property type="match status" value="2"/>
</dbReference>